<organism evidence="5 6">
    <name type="scientific">Saccharomycodes ludwigii</name>
    <dbReference type="NCBI Taxonomy" id="36035"/>
    <lineage>
        <taxon>Eukaryota</taxon>
        <taxon>Fungi</taxon>
        <taxon>Dikarya</taxon>
        <taxon>Ascomycota</taxon>
        <taxon>Saccharomycotina</taxon>
        <taxon>Saccharomycetes</taxon>
        <taxon>Saccharomycodales</taxon>
        <taxon>Saccharomycodaceae</taxon>
        <taxon>Saccharomycodes</taxon>
    </lineage>
</organism>
<dbReference type="GO" id="GO:0008270">
    <property type="term" value="F:zinc ion binding"/>
    <property type="evidence" value="ECO:0007669"/>
    <property type="project" value="InterPro"/>
</dbReference>
<accession>A0A376B5Q5</accession>
<proteinExistence type="predicted"/>
<dbReference type="InterPro" id="IPR007219">
    <property type="entry name" value="XnlR_reg_dom"/>
</dbReference>
<dbReference type="GO" id="GO:0005634">
    <property type="term" value="C:nucleus"/>
    <property type="evidence" value="ECO:0007669"/>
    <property type="project" value="UniProtKB-SubCell"/>
</dbReference>
<dbReference type="GO" id="GO:0003677">
    <property type="term" value="F:DNA binding"/>
    <property type="evidence" value="ECO:0007669"/>
    <property type="project" value="InterPro"/>
</dbReference>
<feature type="domain" description="Xylanolytic transcriptional activator regulatory" evidence="4">
    <location>
        <begin position="71"/>
        <end position="246"/>
    </location>
</feature>
<protein>
    <recommendedName>
        <fullName evidence="4">Xylanolytic transcriptional activator regulatory domain-containing protein</fullName>
    </recommendedName>
</protein>
<dbReference type="Pfam" id="PF04082">
    <property type="entry name" value="Fungal_trans"/>
    <property type="match status" value="1"/>
</dbReference>
<dbReference type="AlphaFoldDB" id="A0A376B5Q5"/>
<gene>
    <name evidence="5" type="ORF">SCODWIG_01786</name>
</gene>
<dbReference type="VEuPathDB" id="FungiDB:SCODWIG_01786"/>
<reference evidence="6" key="1">
    <citation type="submission" date="2018-06" db="EMBL/GenBank/DDBJ databases">
        <authorList>
            <person name="Guldener U."/>
        </authorList>
    </citation>
    <scope>NUCLEOTIDE SEQUENCE [LARGE SCALE GENOMIC DNA]</scope>
    <source>
        <strain evidence="6">UTAD17</strain>
    </source>
</reference>
<dbReference type="CDD" id="cd12148">
    <property type="entry name" value="fungal_TF_MHR"/>
    <property type="match status" value="1"/>
</dbReference>
<name>A0A376B5Q5_9ASCO</name>
<evidence type="ECO:0000256" key="2">
    <source>
        <dbReference type="ARBA" id="ARBA00022833"/>
    </source>
</evidence>
<evidence type="ECO:0000313" key="5">
    <source>
        <dbReference type="EMBL" id="SSD60025.1"/>
    </source>
</evidence>
<evidence type="ECO:0000259" key="4">
    <source>
        <dbReference type="Pfam" id="PF04082"/>
    </source>
</evidence>
<dbReference type="PROSITE" id="PS00018">
    <property type="entry name" value="EF_HAND_1"/>
    <property type="match status" value="1"/>
</dbReference>
<dbReference type="EMBL" id="UFAJ01000254">
    <property type="protein sequence ID" value="SSD60025.1"/>
    <property type="molecule type" value="Genomic_DNA"/>
</dbReference>
<dbReference type="InterPro" id="IPR018247">
    <property type="entry name" value="EF_Hand_1_Ca_BS"/>
</dbReference>
<keyword evidence="6" id="KW-1185">Reference proteome</keyword>
<dbReference type="Proteomes" id="UP000262825">
    <property type="component" value="Unassembled WGS sequence"/>
</dbReference>
<comment type="subcellular location">
    <subcellularLocation>
        <location evidence="1">Nucleus</location>
    </subcellularLocation>
</comment>
<evidence type="ECO:0000313" key="6">
    <source>
        <dbReference type="Proteomes" id="UP000262825"/>
    </source>
</evidence>
<dbReference type="InterPro" id="IPR050613">
    <property type="entry name" value="Sec_Metabolite_Reg"/>
</dbReference>
<evidence type="ECO:0000256" key="1">
    <source>
        <dbReference type="ARBA" id="ARBA00004123"/>
    </source>
</evidence>
<keyword evidence="2" id="KW-0862">Zinc</keyword>
<keyword evidence="3" id="KW-0539">Nucleus</keyword>
<sequence length="623" mass="71715">MFQLFFKSKTLAPFFTESVKQELLLTNSVTTDSNTNGSQLLNFVNNWDRLDISKIIDLIPKSENELTGSTNTFFNNIHPIIPILDQNIITRLVKNSCASMSANNSKIDISDLILIFTILFTTSYTNRITNTTKKSTEDLFNQYCNAYRSLLDISGSLEYGTPRLGILQSMVIISFVMDPNMRHCCDKSAFFIRQAQQLGINKSPGRLQTMLWHFILYMEGSSSVVNGMPFLSPNYFYDEVELPSLDILDKKHYYMAFTVGRFIINEKFRLIMDINDSNTISMDDIVNLYGEINKLCDSICKNNSIYGRYFSSTLYIFLYRVHLRYMKLLILSDKENSNDTFISRDEQHKEGSLNSDTTDFSKEKKITKRFSEIGLKSILGDNAHTNTGIVEISILLLFHTCIRLQKTQKSAASSSNNSNVLSNFLWYTLGSTPMQYLFVVIKDLYNNNRAKKGKNSFEYAFLNLGPHVLQSIPTEVLNIVSSNVACAACYPYLLVDVVIMLLETHLLHLWTEDYVNKFILVKYLKGKVWEANSEHIQEYLDGNYTVPDFFKPFVSVKELQQEKRNTRDSNERPLPLSSEYRLNGKQEDLFVANNVDNNTNNKVSDIIDQLIYEEDFFNWTLDL</sequence>
<dbReference type="PANTHER" id="PTHR31001">
    <property type="entry name" value="UNCHARACTERIZED TRANSCRIPTIONAL REGULATORY PROTEIN"/>
    <property type="match status" value="1"/>
</dbReference>
<dbReference type="GO" id="GO:0006351">
    <property type="term" value="P:DNA-templated transcription"/>
    <property type="evidence" value="ECO:0007669"/>
    <property type="project" value="InterPro"/>
</dbReference>
<evidence type="ECO:0000256" key="3">
    <source>
        <dbReference type="ARBA" id="ARBA00023242"/>
    </source>
</evidence>